<dbReference type="SUPFAM" id="SSF51261">
    <property type="entry name" value="Duplicated hybrid motif"/>
    <property type="match status" value="1"/>
</dbReference>
<accession>A0A6G8FLC0</accession>
<sequence length="434" mass="45598">MRKRTTHKLNRVIGALGIGLVAGGLLLGGQLGTTPAQAVNLPTWDDVQAAKGNEAAAAAKVTEIEKLIKSGEKELERLRTESADANQSWQTAEAAAQAAAEKAATLETQAEESRAKADEAADQAAVIVAQMYRSGGVDRNMELFLQTEGDTADALLERLASMSKATERNTTISQEAEQAMNTASTLGKQAEAAQQERDRLSAEAEEKAKTAAQAADTKRIEIEAQEDQQKTLETQLAALKDKTTDTVAGYQERLRVEEEQRRAAAAAEAERLRKEAEANANAGGGGGGYVPPSSGGGGGYVPPPSGGGGNDGSWWRPTSGWVSTYYYQVPYHSGVDLATGCGTPIIAPRAGTVSFVGWKDNIGGNMVHVEHDGGFQTRYAHLGAFGPGWGTYVGQGGVVGYVGTTGMSTGCHLHYEVLINGSFVNPIPNYGVTG</sequence>
<feature type="region of interest" description="Disordered" evidence="2">
    <location>
        <begin position="257"/>
        <end position="312"/>
    </location>
</feature>
<feature type="compositionally biased region" description="Basic and acidic residues" evidence="2">
    <location>
        <begin position="194"/>
        <end position="209"/>
    </location>
</feature>
<dbReference type="EMBL" id="CP049934">
    <property type="protein sequence ID" value="QIM17226.1"/>
    <property type="molecule type" value="Genomic_DNA"/>
</dbReference>
<dbReference type="InterPro" id="IPR016047">
    <property type="entry name" value="M23ase_b-sheet_dom"/>
</dbReference>
<dbReference type="CDD" id="cd12797">
    <property type="entry name" value="M23_peptidase"/>
    <property type="match status" value="1"/>
</dbReference>
<feature type="compositionally biased region" description="Low complexity" evidence="2">
    <location>
        <begin position="93"/>
        <end position="108"/>
    </location>
</feature>
<evidence type="ECO:0000259" key="3">
    <source>
        <dbReference type="Pfam" id="PF01551"/>
    </source>
</evidence>
<dbReference type="RefSeq" id="WP_166325493.1">
    <property type="nucleotide sequence ID" value="NZ_CP049934.1"/>
</dbReference>
<dbReference type="Pfam" id="PF01551">
    <property type="entry name" value="Peptidase_M23"/>
    <property type="match status" value="1"/>
</dbReference>
<evidence type="ECO:0000256" key="1">
    <source>
        <dbReference type="ARBA" id="ARBA00022729"/>
    </source>
</evidence>
<dbReference type="PANTHER" id="PTHR21666">
    <property type="entry name" value="PEPTIDASE-RELATED"/>
    <property type="match status" value="1"/>
</dbReference>
<reference evidence="4 5" key="1">
    <citation type="submission" date="2020-03" db="EMBL/GenBank/DDBJ databases">
        <title>Leucobacter sp. nov., isolated from beetles.</title>
        <authorList>
            <person name="Hyun D.-W."/>
            <person name="Bae J.-W."/>
        </authorList>
    </citation>
    <scope>NUCLEOTIDE SEQUENCE [LARGE SCALE GENOMIC DNA]</scope>
    <source>
        <strain evidence="4 5">HDW9B</strain>
    </source>
</reference>
<evidence type="ECO:0000313" key="4">
    <source>
        <dbReference type="EMBL" id="QIM17226.1"/>
    </source>
</evidence>
<feature type="domain" description="M23ase beta-sheet core" evidence="3">
    <location>
        <begin position="331"/>
        <end position="426"/>
    </location>
</feature>
<keyword evidence="5" id="KW-1185">Reference proteome</keyword>
<dbReference type="InterPro" id="IPR050570">
    <property type="entry name" value="Cell_wall_metabolism_enzyme"/>
</dbReference>
<protein>
    <submittedName>
        <fullName evidence="4">Peptidoglycan DD-metalloendopeptidase family protein</fullName>
    </submittedName>
</protein>
<feature type="region of interest" description="Disordered" evidence="2">
    <location>
        <begin position="93"/>
        <end position="117"/>
    </location>
</feature>
<feature type="region of interest" description="Disordered" evidence="2">
    <location>
        <begin position="182"/>
        <end position="218"/>
    </location>
</feature>
<feature type="compositionally biased region" description="Gly residues" evidence="2">
    <location>
        <begin position="282"/>
        <end position="311"/>
    </location>
</feature>
<dbReference type="PANTHER" id="PTHR21666:SF289">
    <property type="entry name" value="L-ALA--D-GLU ENDOPEPTIDASE"/>
    <property type="match status" value="1"/>
</dbReference>
<proteinExistence type="predicted"/>
<evidence type="ECO:0000256" key="2">
    <source>
        <dbReference type="SAM" id="MobiDB-lite"/>
    </source>
</evidence>
<name>A0A6G8FLC0_9MICO</name>
<dbReference type="GO" id="GO:0004222">
    <property type="term" value="F:metalloendopeptidase activity"/>
    <property type="evidence" value="ECO:0007669"/>
    <property type="project" value="TreeGrafter"/>
</dbReference>
<dbReference type="Gene3D" id="2.70.70.10">
    <property type="entry name" value="Glucose Permease (Domain IIA)"/>
    <property type="match status" value="1"/>
</dbReference>
<dbReference type="AlphaFoldDB" id="A0A6G8FLC0"/>
<dbReference type="Proteomes" id="UP000501387">
    <property type="component" value="Chromosome"/>
</dbReference>
<evidence type="ECO:0000313" key="5">
    <source>
        <dbReference type="Proteomes" id="UP000501387"/>
    </source>
</evidence>
<keyword evidence="1" id="KW-0732">Signal</keyword>
<dbReference type="KEGG" id="lins:G7067_13670"/>
<feature type="compositionally biased region" description="Basic and acidic residues" evidence="2">
    <location>
        <begin position="257"/>
        <end position="277"/>
    </location>
</feature>
<dbReference type="InterPro" id="IPR011055">
    <property type="entry name" value="Dup_hybrid_motif"/>
</dbReference>
<organism evidence="4 5">
    <name type="scientific">Leucobacter insecticola</name>
    <dbReference type="NCBI Taxonomy" id="2714934"/>
    <lineage>
        <taxon>Bacteria</taxon>
        <taxon>Bacillati</taxon>
        <taxon>Actinomycetota</taxon>
        <taxon>Actinomycetes</taxon>
        <taxon>Micrococcales</taxon>
        <taxon>Microbacteriaceae</taxon>
        <taxon>Leucobacter</taxon>
    </lineage>
</organism>
<gene>
    <name evidence="4" type="ORF">G7067_13670</name>
</gene>